<dbReference type="OrthoDB" id="10023262at2759"/>
<keyword evidence="2" id="KW-1185">Reference proteome</keyword>
<comment type="caution">
    <text evidence="1">The sequence shown here is derived from an EMBL/GenBank/DDBJ whole genome shotgun (WGS) entry which is preliminary data.</text>
</comment>
<reference evidence="1 2" key="1">
    <citation type="submission" date="2018-06" db="EMBL/GenBank/DDBJ databases">
        <title>Comparative genomics reveals the genomic features of Rhizophagus irregularis, R. cerebriforme, R. diaphanum and Gigaspora rosea, and their symbiotic lifestyle signature.</title>
        <authorList>
            <person name="Morin E."/>
            <person name="San Clemente H."/>
            <person name="Chen E.C.H."/>
            <person name="De La Providencia I."/>
            <person name="Hainaut M."/>
            <person name="Kuo A."/>
            <person name="Kohler A."/>
            <person name="Murat C."/>
            <person name="Tang N."/>
            <person name="Roy S."/>
            <person name="Loubradou J."/>
            <person name="Henrissat B."/>
            <person name="Grigoriev I.V."/>
            <person name="Corradi N."/>
            <person name="Roux C."/>
            <person name="Martin F.M."/>
        </authorList>
    </citation>
    <scope>NUCLEOTIDE SEQUENCE [LARGE SCALE GENOMIC DNA]</scope>
    <source>
        <strain evidence="1 2">DAOM 194757</strain>
    </source>
</reference>
<organism evidence="1 2">
    <name type="scientific">Gigaspora rosea</name>
    <dbReference type="NCBI Taxonomy" id="44941"/>
    <lineage>
        <taxon>Eukaryota</taxon>
        <taxon>Fungi</taxon>
        <taxon>Fungi incertae sedis</taxon>
        <taxon>Mucoromycota</taxon>
        <taxon>Glomeromycotina</taxon>
        <taxon>Glomeromycetes</taxon>
        <taxon>Diversisporales</taxon>
        <taxon>Gigasporaceae</taxon>
        <taxon>Gigaspora</taxon>
    </lineage>
</organism>
<protein>
    <submittedName>
        <fullName evidence="1">Uncharacterized protein</fullName>
    </submittedName>
</protein>
<accession>A0A397VWL3</accession>
<dbReference type="AlphaFoldDB" id="A0A397VWL3"/>
<proteinExistence type="predicted"/>
<evidence type="ECO:0000313" key="2">
    <source>
        <dbReference type="Proteomes" id="UP000266673"/>
    </source>
</evidence>
<gene>
    <name evidence="1" type="ORF">C2G38_2138632</name>
</gene>
<dbReference type="EMBL" id="QKWP01000164">
    <property type="protein sequence ID" value="RIB25707.1"/>
    <property type="molecule type" value="Genomic_DNA"/>
</dbReference>
<dbReference type="Proteomes" id="UP000266673">
    <property type="component" value="Unassembled WGS sequence"/>
</dbReference>
<sequence>MRIYRSNKRRFQARQAAQKSLKSWEKRHKQRKIQEINEQLDNMNYNELNTTNKIIKKFVESTVSEKKRVGLISDIELLPSRQISAATHLFETMRYSQGPNKNDILSPYLQDKSRNYIDQTFYKHNSSVESLQITNNQLTLDNQKLNKKIANTVWLATKISQVEQVSVRSTTESLKLIYEFLVGETPKQWFSTSTLATWHKNVSQIQVKELLFCAQKVSSYGVMIDESTRDIKCCNGETIAKTVKEIIQASNLDVQNCLVWLTDNTAYLTRKDKGAISLFTKQTNTLTVRIGCSLHILHIILTNFENEAFGKLLSSIGFQKIKHPAMLLMLAWDLHDGYNSSDKDQPIGITSKIINNLYDSFLGFHYSKYQFLVCTRWEYELIAAKQYLEQYEAHIKFTSWFITMLEKHKNTPKAYLEKWKLFNSWLLDPIVNMQIKILIRFGTCFYEPLLQFFTGQDPIP</sequence>
<evidence type="ECO:0000313" key="1">
    <source>
        <dbReference type="EMBL" id="RIB25707.1"/>
    </source>
</evidence>
<name>A0A397VWL3_9GLOM</name>